<feature type="compositionally biased region" description="Polar residues" evidence="1">
    <location>
        <begin position="47"/>
        <end position="56"/>
    </location>
</feature>
<proteinExistence type="predicted"/>
<dbReference type="RefSeq" id="WP_344370338.1">
    <property type="nucleotide sequence ID" value="NZ_BAAASQ010000001.1"/>
</dbReference>
<gene>
    <name evidence="2" type="ORF">ACFPFX_04415</name>
</gene>
<feature type="region of interest" description="Disordered" evidence="1">
    <location>
        <begin position="1"/>
        <end position="56"/>
    </location>
</feature>
<accession>A0ABV9UGC4</accession>
<evidence type="ECO:0000256" key="1">
    <source>
        <dbReference type="SAM" id="MobiDB-lite"/>
    </source>
</evidence>
<reference evidence="3" key="1">
    <citation type="journal article" date="2019" name="Int. J. Syst. Evol. Microbiol.">
        <title>The Global Catalogue of Microorganisms (GCM) 10K type strain sequencing project: providing services to taxonomists for standard genome sequencing and annotation.</title>
        <authorList>
            <consortium name="The Broad Institute Genomics Platform"/>
            <consortium name="The Broad Institute Genome Sequencing Center for Infectious Disease"/>
            <person name="Wu L."/>
            <person name="Ma J."/>
        </authorList>
    </citation>
    <scope>NUCLEOTIDE SEQUENCE [LARGE SCALE GENOMIC DNA]</scope>
    <source>
        <strain evidence="3">CCM 7224</strain>
    </source>
</reference>
<name>A0ABV9UGC4_9ACTN</name>
<organism evidence="2 3">
    <name type="scientific">Streptomyces mauvecolor</name>
    <dbReference type="NCBI Taxonomy" id="58345"/>
    <lineage>
        <taxon>Bacteria</taxon>
        <taxon>Bacillati</taxon>
        <taxon>Actinomycetota</taxon>
        <taxon>Actinomycetes</taxon>
        <taxon>Kitasatosporales</taxon>
        <taxon>Streptomycetaceae</taxon>
        <taxon>Streptomyces</taxon>
    </lineage>
</organism>
<evidence type="ECO:0000313" key="2">
    <source>
        <dbReference type="EMBL" id="MFC4955538.1"/>
    </source>
</evidence>
<evidence type="ECO:0000313" key="3">
    <source>
        <dbReference type="Proteomes" id="UP001595834"/>
    </source>
</evidence>
<sequence length="56" mass="6191">MTGAHALPATALQTVIDQPRPQGRSPPRRSQLHTTHTPWADHLPFTHSRTWQGATA</sequence>
<keyword evidence="3" id="KW-1185">Reference proteome</keyword>
<dbReference type="EMBL" id="JBHSIZ010000005">
    <property type="protein sequence ID" value="MFC4955538.1"/>
    <property type="molecule type" value="Genomic_DNA"/>
</dbReference>
<comment type="caution">
    <text evidence="2">The sequence shown here is derived from an EMBL/GenBank/DDBJ whole genome shotgun (WGS) entry which is preliminary data.</text>
</comment>
<dbReference type="Proteomes" id="UP001595834">
    <property type="component" value="Unassembled WGS sequence"/>
</dbReference>
<protein>
    <submittedName>
        <fullName evidence="2">Uncharacterized protein</fullName>
    </submittedName>
</protein>